<evidence type="ECO:0000256" key="5">
    <source>
        <dbReference type="PROSITE-ProRule" id="PRU00117"/>
    </source>
</evidence>
<dbReference type="AlphaFoldDB" id="A0A4P9ZUB7"/>
<dbReference type="PANTHER" id="PTHR10627">
    <property type="entry name" value="SCP160"/>
    <property type="match status" value="1"/>
</dbReference>
<dbReference type="CDD" id="cd22408">
    <property type="entry name" value="KH-I_Vigilin_rpt4"/>
    <property type="match status" value="1"/>
</dbReference>
<dbReference type="InterPro" id="IPR057778">
    <property type="entry name" value="KH_Vigilin_N"/>
</dbReference>
<evidence type="ECO:0000256" key="2">
    <source>
        <dbReference type="ARBA" id="ARBA00022490"/>
    </source>
</evidence>
<protein>
    <recommendedName>
        <fullName evidence="7">K Homology domain-containing protein</fullName>
    </recommendedName>
</protein>
<dbReference type="SMART" id="SM00322">
    <property type="entry name" value="KH"/>
    <property type="match status" value="11"/>
</dbReference>
<dbReference type="Pfam" id="PF22952">
    <property type="entry name" value="KH_11"/>
    <property type="match status" value="1"/>
</dbReference>
<keyword evidence="2" id="KW-0963">Cytoplasm</keyword>
<feature type="non-terminal residue" evidence="8">
    <location>
        <position position="1140"/>
    </location>
</feature>
<evidence type="ECO:0000256" key="1">
    <source>
        <dbReference type="ARBA" id="ARBA00004496"/>
    </source>
</evidence>
<evidence type="ECO:0000256" key="6">
    <source>
        <dbReference type="SAM" id="MobiDB-lite"/>
    </source>
</evidence>
<dbReference type="STRING" id="215637.A0A4P9ZUB7"/>
<feature type="domain" description="K Homology" evidence="7">
    <location>
        <begin position="731"/>
        <end position="813"/>
    </location>
</feature>
<feature type="region of interest" description="Disordered" evidence="6">
    <location>
        <begin position="522"/>
        <end position="541"/>
    </location>
</feature>
<feature type="domain" description="K Homology" evidence="7">
    <location>
        <begin position="236"/>
        <end position="304"/>
    </location>
</feature>
<dbReference type="InterPro" id="IPR036612">
    <property type="entry name" value="KH_dom_type_1_sf"/>
</dbReference>
<dbReference type="PANTHER" id="PTHR10627:SF31">
    <property type="entry name" value="DODECA-SATELLITE-BINDING PROTEIN 1, ISOFORM A"/>
    <property type="match status" value="1"/>
</dbReference>
<evidence type="ECO:0000259" key="7">
    <source>
        <dbReference type="SMART" id="SM00322"/>
    </source>
</evidence>
<keyword evidence="4 5" id="KW-0694">RNA-binding</keyword>
<reference evidence="9" key="1">
    <citation type="journal article" date="2018" name="Nat. Microbiol.">
        <title>Leveraging single-cell genomics to expand the fungal tree of life.</title>
        <authorList>
            <person name="Ahrendt S.R."/>
            <person name="Quandt C.A."/>
            <person name="Ciobanu D."/>
            <person name="Clum A."/>
            <person name="Salamov A."/>
            <person name="Andreopoulos B."/>
            <person name="Cheng J.F."/>
            <person name="Woyke T."/>
            <person name="Pelin A."/>
            <person name="Henrissat B."/>
            <person name="Reynolds N.K."/>
            <person name="Benny G.L."/>
            <person name="Smith M.E."/>
            <person name="James T.Y."/>
            <person name="Grigoriev I.V."/>
        </authorList>
    </citation>
    <scope>NUCLEOTIDE SEQUENCE [LARGE SCALE GENOMIC DNA]</scope>
    <source>
        <strain evidence="9">RSA 468</strain>
    </source>
</reference>
<feature type="non-terminal residue" evidence="8">
    <location>
        <position position="1"/>
    </location>
</feature>
<evidence type="ECO:0000256" key="4">
    <source>
        <dbReference type="ARBA" id="ARBA00022884"/>
    </source>
</evidence>
<dbReference type="Proteomes" id="UP000268162">
    <property type="component" value="Unassembled WGS sequence"/>
</dbReference>
<dbReference type="GO" id="GO:0003729">
    <property type="term" value="F:mRNA binding"/>
    <property type="evidence" value="ECO:0007669"/>
    <property type="project" value="TreeGrafter"/>
</dbReference>
<gene>
    <name evidence="8" type="ORF">BJ085DRAFT_9066</name>
</gene>
<dbReference type="InterPro" id="IPR054548">
    <property type="entry name" value="SCP160-like_KH"/>
</dbReference>
<keyword evidence="9" id="KW-1185">Reference proteome</keyword>
<feature type="domain" description="K Homology" evidence="7">
    <location>
        <begin position="1098"/>
        <end position="1140"/>
    </location>
</feature>
<dbReference type="PROSITE" id="PS50084">
    <property type="entry name" value="KH_TYPE_1"/>
    <property type="match status" value="10"/>
</dbReference>
<organism evidence="8 9">
    <name type="scientific">Dimargaris cristalligena</name>
    <dbReference type="NCBI Taxonomy" id="215637"/>
    <lineage>
        <taxon>Eukaryota</taxon>
        <taxon>Fungi</taxon>
        <taxon>Fungi incertae sedis</taxon>
        <taxon>Zoopagomycota</taxon>
        <taxon>Kickxellomycotina</taxon>
        <taxon>Dimargaritomycetes</taxon>
        <taxon>Dimargaritales</taxon>
        <taxon>Dimargaritaceae</taxon>
        <taxon>Dimargaris</taxon>
    </lineage>
</organism>
<feature type="domain" description="K Homology" evidence="7">
    <location>
        <begin position="144"/>
        <end position="231"/>
    </location>
</feature>
<keyword evidence="3" id="KW-0677">Repeat</keyword>
<feature type="domain" description="K Homology" evidence="7">
    <location>
        <begin position="483"/>
        <end position="563"/>
    </location>
</feature>
<evidence type="ECO:0000313" key="8">
    <source>
        <dbReference type="EMBL" id="RKP37143.1"/>
    </source>
</evidence>
<feature type="domain" description="K Homology" evidence="7">
    <location>
        <begin position="648"/>
        <end position="726"/>
    </location>
</feature>
<dbReference type="Pfam" id="PF24668">
    <property type="entry name" value="KH_Vigilin"/>
    <property type="match status" value="1"/>
</dbReference>
<sequence length="1140" mass="124588">ELVRQVMKRTNTQIDVTTASQTRTMTFLIRGKVEQARQAKRELMSALASRVTVTLQVPSFVRPFILGPRGKTLNGITQRSGTKIHIPRREDPLAADDDSNSHNQQPDEEDYDVVFDITITGDLEGVSLAKSEIEKIVNEKTSKRAVRLTHIPTTFFPLIAGAHNATVNKLMGDYNVKIRVPFILPSTDPWDRLATPASSSSTTTGSEPAITVSGEKEAIAQAVEAINEIYDNLERTTRQIVVSIPKRQHRFLVGPKGAHIQEILEKTGCIMELAPAHNASESVVIRGPEANLMDALTMTMENASSIQVDTIDLLSMHRADDPHAHARLTMRYLAARSKLKKLEADHNAQIFLPRLNQLERDSDYVVEMVTKDIMNMIQVRQALVELLKSLPPQHTAVCHVEPHTHGHLIGRNGQNVNRIHETRGVDLIFPEKEDHSSAVLLVYEGNPEVDYYIHDKRKHQQAVADLLQQVSEELVQASQEAAELVTRTLTIPSRYHRFVIGPKGATLAGITGPQSSCFVNVGSSGPNGSAKPDSGSNGSEEITIKGPVDEVERIIQEIQAVADQARQHEIEHSHEEKLSVPAQYLPHIIGKNGSNVTKLKDEHNVKIDVEAKDATNTNRPAAISIKGTKEGTAEVRRLIQETVDRLADHTVLSIHINHRLHPALIGSQGRLVRGLEDKYNVFLKFPKANNRDDDEDSGASSQDEIVIKGGRKGVEAAKAELLDLAAHEEANNQSVTFNIPANALPHIVGRSGAQVNEIKDTTQTRIDLGAAPSNGGDGSVARSASGSVRVPVTIRGTKEGIAKARKLIEAIVTDQESQVTEHLTIDAEYHKLLIGSAGSKIRDLIQSCGGDQEQTSGPTSCRVFFPRKTSTGDGANDVMIKGDKTVVAKVRAALEALVTDFRNRVCMTINIPVSEHPLIIGRGGSTLRDIQSKHQVDIEFASSGSGRNKDAAAAAASGEPVVDPTLVKIYGQPANCEAAVRDLKSRVRTSTGLTVPLRVHQLLGGSNSTLWRSIRADFNVYIDPENPNATGHTTYTDLYGPEPPSYGLENSAIPSETRPNPVLEEGTIDWVFKGNLKGVERALARCEKALRTVDGGRDLHLQYLPIPASYHRHIIGRGGANISRIRNQTGCQVELPNKRA</sequence>
<accession>A0A4P9ZUB7</accession>
<proteinExistence type="predicted"/>
<evidence type="ECO:0000256" key="3">
    <source>
        <dbReference type="ARBA" id="ARBA00022737"/>
    </source>
</evidence>
<feature type="domain" description="K Homology" evidence="7">
    <location>
        <begin position="49"/>
        <end position="138"/>
    </location>
</feature>
<comment type="subcellular location">
    <subcellularLocation>
        <location evidence="1">Cytoplasm</location>
    </subcellularLocation>
</comment>
<dbReference type="InterPro" id="IPR004087">
    <property type="entry name" value="KH_dom"/>
</dbReference>
<evidence type="ECO:0000313" key="9">
    <source>
        <dbReference type="Proteomes" id="UP000268162"/>
    </source>
</evidence>
<feature type="domain" description="K Homology" evidence="7">
    <location>
        <begin position="903"/>
        <end position="988"/>
    </location>
</feature>
<feature type="domain" description="K Homology" evidence="7">
    <location>
        <begin position="392"/>
        <end position="471"/>
    </location>
</feature>
<dbReference type="EMBL" id="ML002536">
    <property type="protein sequence ID" value="RKP37143.1"/>
    <property type="molecule type" value="Genomic_DNA"/>
</dbReference>
<name>A0A4P9ZUB7_9FUNG</name>
<feature type="domain" description="K Homology" evidence="7">
    <location>
        <begin position="817"/>
        <end position="899"/>
    </location>
</feature>
<dbReference type="InterPro" id="IPR004088">
    <property type="entry name" value="KH_dom_type_1"/>
</dbReference>
<dbReference type="SUPFAM" id="SSF54791">
    <property type="entry name" value="Eukaryotic type KH-domain (KH-domain type I)"/>
    <property type="match status" value="10"/>
</dbReference>
<dbReference type="CDD" id="cd00105">
    <property type="entry name" value="KH-I"/>
    <property type="match status" value="1"/>
</dbReference>
<feature type="domain" description="K Homology" evidence="7">
    <location>
        <begin position="572"/>
        <end position="644"/>
    </location>
</feature>
<dbReference type="GO" id="GO:0005737">
    <property type="term" value="C:cytoplasm"/>
    <property type="evidence" value="ECO:0007669"/>
    <property type="project" value="TreeGrafter"/>
</dbReference>
<feature type="region of interest" description="Disordered" evidence="6">
    <location>
        <begin position="76"/>
        <end position="110"/>
    </location>
</feature>
<dbReference type="Pfam" id="PF00013">
    <property type="entry name" value="KH_1"/>
    <property type="match status" value="10"/>
</dbReference>
<dbReference type="Gene3D" id="3.30.1370.10">
    <property type="entry name" value="K Homology domain, type 1"/>
    <property type="match status" value="11"/>
</dbReference>